<comment type="caution">
    <text evidence="2">The sequence shown here is derived from an EMBL/GenBank/DDBJ whole genome shotgun (WGS) entry which is preliminary data.</text>
</comment>
<dbReference type="EMBL" id="JASNVW010000002">
    <property type="protein sequence ID" value="MDK6028729.1"/>
    <property type="molecule type" value="Genomic_DNA"/>
</dbReference>
<evidence type="ECO:0000313" key="2">
    <source>
        <dbReference type="EMBL" id="MDK6028729.1"/>
    </source>
</evidence>
<organism evidence="2 3">
    <name type="scientific">Ignisphaera cupida</name>
    <dbReference type="NCBI Taxonomy" id="3050454"/>
    <lineage>
        <taxon>Archaea</taxon>
        <taxon>Thermoproteota</taxon>
        <taxon>Thermoprotei</taxon>
        <taxon>Desulfurococcales</taxon>
        <taxon>Desulfurococcaceae</taxon>
        <taxon>Ignisphaera</taxon>
    </lineage>
</organism>
<name>A0ABD4Z7P9_9CREN</name>
<reference evidence="2 3" key="1">
    <citation type="submission" date="2023-05" db="EMBL/GenBank/DDBJ databases">
        <title>A new hyperthermophilic archaea 'Ignisphaera cupida' sp. nov. and description of the family 'Ignisphaeraceae' fam. nov.</title>
        <authorList>
            <person name="Podosokorskaya O.A."/>
            <person name="Elcheninov A.G."/>
            <person name="Klukina A."/>
            <person name="Merkel A.Y."/>
        </authorList>
    </citation>
    <scope>NUCLEOTIDE SEQUENCE [LARGE SCALE GENOMIC DNA]</scope>
    <source>
        <strain evidence="2 3">4213-co</strain>
    </source>
</reference>
<dbReference type="Gene3D" id="3.40.220.10">
    <property type="entry name" value="Leucine Aminopeptidase, subunit E, domain 1"/>
    <property type="match status" value="1"/>
</dbReference>
<evidence type="ECO:0000259" key="1">
    <source>
        <dbReference type="PROSITE" id="PS51154"/>
    </source>
</evidence>
<dbReference type="Proteomes" id="UP001529235">
    <property type="component" value="Unassembled WGS sequence"/>
</dbReference>
<dbReference type="InterPro" id="IPR002589">
    <property type="entry name" value="Macro_dom"/>
</dbReference>
<keyword evidence="3" id="KW-1185">Reference proteome</keyword>
<feature type="domain" description="Macro" evidence="1">
    <location>
        <begin position="1"/>
        <end position="179"/>
    </location>
</feature>
<evidence type="ECO:0000313" key="3">
    <source>
        <dbReference type="Proteomes" id="UP001529235"/>
    </source>
</evidence>
<dbReference type="AlphaFoldDB" id="A0ABD4Z7P9"/>
<dbReference type="PANTHER" id="PTHR11106">
    <property type="entry name" value="GANGLIOSIDE INDUCED DIFFERENTIATION ASSOCIATED PROTEIN 2-RELATED"/>
    <property type="match status" value="1"/>
</dbReference>
<dbReference type="RefSeq" id="WP_285273703.1">
    <property type="nucleotide sequence ID" value="NZ_JASNVW010000002.1"/>
</dbReference>
<gene>
    <name evidence="2" type="ORF">QPL79_05080</name>
</gene>
<proteinExistence type="predicted"/>
<dbReference type="SUPFAM" id="SSF52949">
    <property type="entry name" value="Macro domain-like"/>
    <property type="match status" value="1"/>
</dbReference>
<dbReference type="InterPro" id="IPR043472">
    <property type="entry name" value="Macro_dom-like"/>
</dbReference>
<sequence>MKELCSSIFYGVVLRVLIEDVTKLVVDAIVNPANSLMVMGGGVAGAIKRVGGEEIEKEAMRYAPVSIGKAVATTAGRLPAKYVIHSPTMEKPAMRTTVDKVSKAVLAALEKALELGVKSIAFPGMGTGVGGLSYSQAAEAMVNTIKQFLSSRRVPLTTIYLVAIDEELAKEFCKAIEKH</sequence>
<accession>A0ABD4Z7P9</accession>
<protein>
    <submittedName>
        <fullName evidence="2">Macro domain-containing protein</fullName>
    </submittedName>
</protein>
<dbReference type="Pfam" id="PF01661">
    <property type="entry name" value="Macro"/>
    <property type="match status" value="1"/>
</dbReference>
<dbReference type="SMART" id="SM00506">
    <property type="entry name" value="A1pp"/>
    <property type="match status" value="1"/>
</dbReference>
<dbReference type="PANTHER" id="PTHR11106:SF111">
    <property type="entry name" value="MACRO DOMAIN-CONTAINING PROTEIN"/>
    <property type="match status" value="1"/>
</dbReference>
<dbReference type="PROSITE" id="PS51154">
    <property type="entry name" value="MACRO"/>
    <property type="match status" value="1"/>
</dbReference>